<feature type="region of interest" description="Disordered" evidence="1">
    <location>
        <begin position="222"/>
        <end position="274"/>
    </location>
</feature>
<evidence type="ECO:0000313" key="5">
    <source>
        <dbReference type="Proteomes" id="UP001499930"/>
    </source>
</evidence>
<dbReference type="Proteomes" id="UP001499930">
    <property type="component" value="Unassembled WGS sequence"/>
</dbReference>
<accession>A0ABP6KCX2</accession>
<sequence>MGERLVNDINDTNDIVAGIMAVAAREPARVAIVDGGGREITYGELGRRVAAVRDAMTAPPPRRERPGSRSRTRAGTRAETGTETRSEARTRPGDGPVAGDGPGAGAVRPGDGVLFAVRPGVDAVALALGAVAAGGTLVLADPGLAPDVLAARMTAARPAWVVAESLLYTLSGPLRGLARRRGLLLPNLADPLPGRPVRHLYAGPWLPGVPRGALRLSRILRPSARSRPGERAPAPAAGGTSADPGRSQAYGPDPAVETERADGAAYGSDPDRPAAVIFTSGTTARPRGVVHTRGSLAAGLEMFRTAFPLGPGDVVHTDQLMLGLPALLAGATWSLPGGGDLATELAERRATHTFAVPVRLDRLLRETPRLPATLRYLLLGSAPAPPGVLRRAIEAGPEVLSVYAMTEALPVAIASAGEKLAHDGGDLLGTPLPGVGVRIAEDGELFVSGPHLARCYLGEEPLSEVATGDLVRLDGDRLVLLGRKKDMILRDGFNIYPGLYEPGIAALPGVAEAAIVGLADPGTGDEEVVLAVVPDGGDGGYDEARLRRALLGIVDAAALPDRIEPLDAFPRSGRSDKLDRAALRDLVTRRA</sequence>
<keyword evidence="5" id="KW-1185">Reference proteome</keyword>
<feature type="domain" description="AMP-binding enzyme C-terminal" evidence="3">
    <location>
        <begin position="504"/>
        <end position="572"/>
    </location>
</feature>
<feature type="region of interest" description="Disordered" evidence="1">
    <location>
        <begin position="53"/>
        <end position="105"/>
    </location>
</feature>
<dbReference type="InterPro" id="IPR045851">
    <property type="entry name" value="AMP-bd_C_sf"/>
</dbReference>
<organism evidence="4 5">
    <name type="scientific">Streptosporangium longisporum</name>
    <dbReference type="NCBI Taxonomy" id="46187"/>
    <lineage>
        <taxon>Bacteria</taxon>
        <taxon>Bacillati</taxon>
        <taxon>Actinomycetota</taxon>
        <taxon>Actinomycetes</taxon>
        <taxon>Streptosporangiales</taxon>
        <taxon>Streptosporangiaceae</taxon>
        <taxon>Streptosporangium</taxon>
    </lineage>
</organism>
<protein>
    <submittedName>
        <fullName evidence="4">Class I adenylate-forming enzyme family protein</fullName>
    </submittedName>
</protein>
<reference evidence="5" key="1">
    <citation type="journal article" date="2019" name="Int. J. Syst. Evol. Microbiol.">
        <title>The Global Catalogue of Microorganisms (GCM) 10K type strain sequencing project: providing services to taxonomists for standard genome sequencing and annotation.</title>
        <authorList>
            <consortium name="The Broad Institute Genomics Platform"/>
            <consortium name="The Broad Institute Genome Sequencing Center for Infectious Disease"/>
            <person name="Wu L."/>
            <person name="Ma J."/>
        </authorList>
    </citation>
    <scope>NUCLEOTIDE SEQUENCE [LARGE SCALE GENOMIC DNA]</scope>
    <source>
        <strain evidence="5">JCM 3106</strain>
    </source>
</reference>
<evidence type="ECO:0000259" key="3">
    <source>
        <dbReference type="Pfam" id="PF13193"/>
    </source>
</evidence>
<dbReference type="Pfam" id="PF13193">
    <property type="entry name" value="AMP-binding_C"/>
    <property type="match status" value="1"/>
</dbReference>
<name>A0ABP6KCX2_9ACTN</name>
<dbReference type="PANTHER" id="PTHR43767:SF1">
    <property type="entry name" value="NONRIBOSOMAL PEPTIDE SYNTHASE PES1 (EUROFUNG)-RELATED"/>
    <property type="match status" value="1"/>
</dbReference>
<evidence type="ECO:0000259" key="2">
    <source>
        <dbReference type="Pfam" id="PF00501"/>
    </source>
</evidence>
<dbReference type="Pfam" id="PF00501">
    <property type="entry name" value="AMP-binding"/>
    <property type="match status" value="1"/>
</dbReference>
<dbReference type="InterPro" id="IPR025110">
    <property type="entry name" value="AMP-bd_C"/>
</dbReference>
<feature type="compositionally biased region" description="Low complexity" evidence="1">
    <location>
        <begin position="222"/>
        <end position="239"/>
    </location>
</feature>
<feature type="compositionally biased region" description="Basic and acidic residues" evidence="1">
    <location>
        <begin position="80"/>
        <end position="92"/>
    </location>
</feature>
<dbReference type="InterPro" id="IPR042099">
    <property type="entry name" value="ANL_N_sf"/>
</dbReference>
<dbReference type="InterPro" id="IPR050237">
    <property type="entry name" value="ATP-dep_AMP-bd_enzyme"/>
</dbReference>
<dbReference type="InterPro" id="IPR000873">
    <property type="entry name" value="AMP-dep_synth/lig_dom"/>
</dbReference>
<gene>
    <name evidence="4" type="ORF">GCM10017559_24050</name>
</gene>
<dbReference type="PANTHER" id="PTHR43767">
    <property type="entry name" value="LONG-CHAIN-FATTY-ACID--COA LIGASE"/>
    <property type="match status" value="1"/>
</dbReference>
<proteinExistence type="predicted"/>
<evidence type="ECO:0000313" key="4">
    <source>
        <dbReference type="EMBL" id="GAA3002058.1"/>
    </source>
</evidence>
<dbReference type="EMBL" id="BAAAWD010000006">
    <property type="protein sequence ID" value="GAA3002058.1"/>
    <property type="molecule type" value="Genomic_DNA"/>
</dbReference>
<dbReference type="Gene3D" id="3.30.300.30">
    <property type="match status" value="1"/>
</dbReference>
<feature type="domain" description="AMP-dependent synthetase/ligase" evidence="2">
    <location>
        <begin position="107"/>
        <end position="457"/>
    </location>
</feature>
<dbReference type="Gene3D" id="3.40.50.12780">
    <property type="entry name" value="N-terminal domain of ligase-like"/>
    <property type="match status" value="1"/>
</dbReference>
<comment type="caution">
    <text evidence="4">The sequence shown here is derived from an EMBL/GenBank/DDBJ whole genome shotgun (WGS) entry which is preliminary data.</text>
</comment>
<dbReference type="SUPFAM" id="SSF56801">
    <property type="entry name" value="Acetyl-CoA synthetase-like"/>
    <property type="match status" value="1"/>
</dbReference>
<evidence type="ECO:0000256" key="1">
    <source>
        <dbReference type="SAM" id="MobiDB-lite"/>
    </source>
</evidence>
<dbReference type="CDD" id="cd04433">
    <property type="entry name" value="AFD_class_I"/>
    <property type="match status" value="1"/>
</dbReference>